<feature type="region of interest" description="Disordered" evidence="1">
    <location>
        <begin position="1"/>
        <end position="70"/>
    </location>
</feature>
<evidence type="ECO:0000313" key="3">
    <source>
        <dbReference type="Proteomes" id="UP000326924"/>
    </source>
</evidence>
<dbReference type="EMBL" id="VXIS01000210">
    <property type="protein sequence ID" value="KAA8896544.1"/>
    <property type="molecule type" value="Genomic_DNA"/>
</dbReference>
<name>A0A5J5ENV3_9PEZI</name>
<feature type="compositionally biased region" description="Pro residues" evidence="1">
    <location>
        <begin position="37"/>
        <end position="66"/>
    </location>
</feature>
<sequence>MPRRKSSRVAAQKKSNSKAPAKSPVQRINLVVKKAVAPPPPPSSPSTLSPPPPSSPLPLLSPPPVPKKVKKEKVYSYVLVTEVSFGGKRVLEESGVYLTGTYDFSSWEQKEARLMAVKLKELKATGAVRADGEEEHPTVPGPAPKKKRRTATEVEKEKARQEQAKEKNYLLGQWNEILRKGRGTVDVFPVDQLKLPPMRGCSKLKQQEPATPQAMPSAPNFFFGLPGLQHAAAPDIMSPYAPSYPYPPRPVPSSPIPTHNTYRESSPIRPTAEESAEELLDAYFKWYLRRNCGGEESTTQRALRVKDALTALKDAFWDLEGVKGMKTEGWEQLGVPLGIGASLAREVRLFKRSRK</sequence>
<evidence type="ECO:0000313" key="2">
    <source>
        <dbReference type="EMBL" id="KAA8896544.1"/>
    </source>
</evidence>
<feature type="compositionally biased region" description="Low complexity" evidence="1">
    <location>
        <begin position="10"/>
        <end position="23"/>
    </location>
</feature>
<accession>A0A5J5ENV3</accession>
<gene>
    <name evidence="2" type="ORF">FN846DRAFT_921642</name>
</gene>
<organism evidence="2 3">
    <name type="scientific">Sphaerosporella brunnea</name>
    <dbReference type="NCBI Taxonomy" id="1250544"/>
    <lineage>
        <taxon>Eukaryota</taxon>
        <taxon>Fungi</taxon>
        <taxon>Dikarya</taxon>
        <taxon>Ascomycota</taxon>
        <taxon>Pezizomycotina</taxon>
        <taxon>Pezizomycetes</taxon>
        <taxon>Pezizales</taxon>
        <taxon>Pyronemataceae</taxon>
        <taxon>Sphaerosporella</taxon>
    </lineage>
</organism>
<reference evidence="2 3" key="1">
    <citation type="submission" date="2019-09" db="EMBL/GenBank/DDBJ databases">
        <title>Draft genome of the ectomycorrhizal ascomycete Sphaerosporella brunnea.</title>
        <authorList>
            <consortium name="DOE Joint Genome Institute"/>
            <person name="Benucci G.M."/>
            <person name="Marozzi G."/>
            <person name="Antonielli L."/>
            <person name="Sanchez S."/>
            <person name="Marco P."/>
            <person name="Wang X."/>
            <person name="Falini L.B."/>
            <person name="Barry K."/>
            <person name="Haridas S."/>
            <person name="Lipzen A."/>
            <person name="Labutti K."/>
            <person name="Grigoriev I.V."/>
            <person name="Murat C."/>
            <person name="Martin F."/>
            <person name="Albertini E."/>
            <person name="Donnini D."/>
            <person name="Bonito G."/>
        </authorList>
    </citation>
    <scope>NUCLEOTIDE SEQUENCE [LARGE SCALE GENOMIC DNA]</scope>
    <source>
        <strain evidence="2 3">Sb_GMNB300</strain>
    </source>
</reference>
<proteinExistence type="predicted"/>
<dbReference type="AlphaFoldDB" id="A0A5J5ENV3"/>
<protein>
    <submittedName>
        <fullName evidence="2">Uncharacterized protein</fullName>
    </submittedName>
</protein>
<comment type="caution">
    <text evidence="2">The sequence shown here is derived from an EMBL/GenBank/DDBJ whole genome shotgun (WGS) entry which is preliminary data.</text>
</comment>
<dbReference type="Proteomes" id="UP000326924">
    <property type="component" value="Unassembled WGS sequence"/>
</dbReference>
<dbReference type="InParanoid" id="A0A5J5ENV3"/>
<feature type="region of interest" description="Disordered" evidence="1">
    <location>
        <begin position="129"/>
        <end position="153"/>
    </location>
</feature>
<keyword evidence="3" id="KW-1185">Reference proteome</keyword>
<evidence type="ECO:0000256" key="1">
    <source>
        <dbReference type="SAM" id="MobiDB-lite"/>
    </source>
</evidence>